<sequence length="156" mass="18371">MKNKLKKKKNPKGTKKIKAKAKAKAHKVGTTKVKVKKKIYTIGTLQYIYLPSQIQIESYSDKNILVKNFYEPEIRYLTPLEIETKPENKYCFFKKNNIKYIDFKNPSFLMKFLNERGEILPRRITGTSKKFQNKLKRAIKKCKHIGLLPYLTDGLR</sequence>
<comment type="subunit">
    <text evidence="4">Part of the 30S ribosomal subunit. Forms a tight heterodimer with protein bS6.</text>
</comment>
<keyword evidence="4" id="KW-0699">rRNA-binding</keyword>
<accession>D5D8S9</accession>
<comment type="similarity">
    <text evidence="1 4 5">Belongs to the bacterial ribosomal protein bS18 family.</text>
</comment>
<dbReference type="EMBL" id="CP001981">
    <property type="protein sequence ID" value="ADE35451.1"/>
    <property type="molecule type" value="Genomic_DNA"/>
</dbReference>
<keyword evidence="2 4" id="KW-0689">Ribosomal protein</keyword>
<dbReference type="HAMAP" id="MF_00270">
    <property type="entry name" value="Ribosomal_bS18"/>
    <property type="match status" value="1"/>
</dbReference>
<dbReference type="Gene3D" id="4.10.640.10">
    <property type="entry name" value="Ribosomal protein S18"/>
    <property type="match status" value="1"/>
</dbReference>
<protein>
    <recommendedName>
        <fullName evidence="4">Small ribosomal subunit protein bS18</fullName>
    </recommendedName>
</protein>
<keyword evidence="3 4" id="KW-0687">Ribonucleoprotein</keyword>
<proteinExistence type="inferred from homology"/>
<gene>
    <name evidence="4" type="primary">rpsR</name>
    <name evidence="7" type="ordered locus">DMIN_01680</name>
</gene>
<dbReference type="InterPro" id="IPR001648">
    <property type="entry name" value="Ribosomal_bS18"/>
</dbReference>
<evidence type="ECO:0000313" key="8">
    <source>
        <dbReference type="Proteomes" id="UP000008245"/>
    </source>
</evidence>
<evidence type="ECO:0000256" key="3">
    <source>
        <dbReference type="ARBA" id="ARBA00023274"/>
    </source>
</evidence>
<dbReference type="GO" id="GO:0070181">
    <property type="term" value="F:small ribosomal subunit rRNA binding"/>
    <property type="evidence" value="ECO:0007669"/>
    <property type="project" value="TreeGrafter"/>
</dbReference>
<dbReference type="AlphaFoldDB" id="D5D8S9"/>
<evidence type="ECO:0000256" key="1">
    <source>
        <dbReference type="ARBA" id="ARBA00005589"/>
    </source>
</evidence>
<dbReference type="GO" id="GO:0003735">
    <property type="term" value="F:structural constituent of ribosome"/>
    <property type="evidence" value="ECO:0007669"/>
    <property type="project" value="InterPro"/>
</dbReference>
<organism evidence="7 8">
    <name type="scientific">Karelsulcia muelleri (strain DMIN)</name>
    <name type="common">Sulcia muelleri</name>
    <dbReference type="NCBI Taxonomy" id="641892"/>
    <lineage>
        <taxon>Bacteria</taxon>
        <taxon>Pseudomonadati</taxon>
        <taxon>Bacteroidota</taxon>
        <taxon>Flavobacteriia</taxon>
        <taxon>Flavobacteriales</taxon>
        <taxon>Candidatus Karelsulcia</taxon>
    </lineage>
</organism>
<dbReference type="KEGG" id="smh:DMIN_01680"/>
<evidence type="ECO:0000256" key="5">
    <source>
        <dbReference type="RuleBase" id="RU003910"/>
    </source>
</evidence>
<feature type="region of interest" description="Disordered" evidence="6">
    <location>
        <begin position="1"/>
        <end position="20"/>
    </location>
</feature>
<dbReference type="HOGENOM" id="CLU_1685665_0_0_10"/>
<dbReference type="PRINTS" id="PR00974">
    <property type="entry name" value="RIBOSOMALS18"/>
</dbReference>
<evidence type="ECO:0000256" key="6">
    <source>
        <dbReference type="SAM" id="MobiDB-lite"/>
    </source>
</evidence>
<keyword evidence="4" id="KW-0694">RNA-binding</keyword>
<evidence type="ECO:0000256" key="4">
    <source>
        <dbReference type="HAMAP-Rule" id="MF_00270"/>
    </source>
</evidence>
<dbReference type="NCBIfam" id="TIGR00165">
    <property type="entry name" value="S18"/>
    <property type="match status" value="1"/>
</dbReference>
<comment type="function">
    <text evidence="4">Binds as a heterodimer with protein bS6 to the central domain of the 16S rRNA, where it helps stabilize the platform of the 30S subunit.</text>
</comment>
<reference evidence="7 8" key="1">
    <citation type="journal article" date="2010" name="PLoS ONE">
        <title>One bacterial cell, one complete genome.</title>
        <authorList>
            <person name="Woyke T."/>
            <person name="Tighe D."/>
            <person name="Mavromatis K."/>
            <person name="Clum A."/>
            <person name="Copeland A."/>
            <person name="Schackwitz W."/>
            <person name="Lapidus A."/>
            <person name="Wu D."/>
            <person name="McCutcheon J.P."/>
            <person name="McDonald B.R."/>
            <person name="Moran N.A."/>
            <person name="Bristow J."/>
            <person name="Cheng J.F."/>
        </authorList>
    </citation>
    <scope>NUCLEOTIDE SEQUENCE [LARGE SCALE GENOMIC DNA]</scope>
    <source>
        <strain evidence="7 8">DMIN</strain>
    </source>
</reference>
<dbReference type="PANTHER" id="PTHR13479">
    <property type="entry name" value="30S RIBOSOMAL PROTEIN S18"/>
    <property type="match status" value="1"/>
</dbReference>
<dbReference type="Proteomes" id="UP000008245">
    <property type="component" value="Chromosome"/>
</dbReference>
<evidence type="ECO:0000256" key="2">
    <source>
        <dbReference type="ARBA" id="ARBA00022980"/>
    </source>
</evidence>
<name>D5D8S9_KARMD</name>
<evidence type="ECO:0000313" key="7">
    <source>
        <dbReference type="EMBL" id="ADE35451.1"/>
    </source>
</evidence>
<dbReference type="Pfam" id="PF01084">
    <property type="entry name" value="Ribosomal_S18"/>
    <property type="match status" value="1"/>
</dbReference>
<dbReference type="InterPro" id="IPR036870">
    <property type="entry name" value="Ribosomal_bS18_sf"/>
</dbReference>
<dbReference type="SUPFAM" id="SSF46911">
    <property type="entry name" value="Ribosomal protein S18"/>
    <property type="match status" value="1"/>
</dbReference>
<dbReference type="GO" id="GO:0006412">
    <property type="term" value="P:translation"/>
    <property type="evidence" value="ECO:0007669"/>
    <property type="project" value="UniProtKB-UniRule"/>
</dbReference>
<dbReference type="GO" id="GO:0022627">
    <property type="term" value="C:cytosolic small ribosomal subunit"/>
    <property type="evidence" value="ECO:0007669"/>
    <property type="project" value="TreeGrafter"/>
</dbReference>
<dbReference type="PANTHER" id="PTHR13479:SF40">
    <property type="entry name" value="SMALL RIBOSOMAL SUBUNIT PROTEIN BS18M"/>
    <property type="match status" value="1"/>
</dbReference>